<dbReference type="CDD" id="cd06460">
    <property type="entry name" value="M32_Taq"/>
    <property type="match status" value="1"/>
</dbReference>
<sequence length="505" mass="58263">MSVFTHSNPNIRELIELSSQLKDLSSTIALLSWDQETHLPPQGALARARQLELLSGIYHEFATKKKLGILLEKLREDIENKPQDFTQYDQALVREMSREFTMATKLPKKLVQALSKESSIGLEAWKHARAQNNFADFAPSLQKIVELKREVAHTYGFNQSPYDALLDEYEQGLTYQQVMDAFVPLRETMKVLIPQLTEKTAVYDKGILRQTFDGQQLWDFSMHVLELIGFDLERGRQDKSTHPFTMGLNIGDVRLTTRIIETNPISTLLSTIHEAGHGMYEQGISPDFADSTLGFVNSLVVHESQSRFWENMIGRSKEFWEFLYPQFQARFPKQLKGKNVEEIWRELNVIQPSLIRVDADEVTYHMHILIRTEIESALIEGKLDVKDVQSAWNEKYSRYLGISVPSDTQGCLQDIHWSQGLIGYFPTYSLGSLFSAQLYETIIQEHTDLPQAIKEGRFEKPLHWLNDKIHQHGRVYTSEQLAQKVTGKLINADAYLRYIEKKFHI</sequence>
<dbReference type="GO" id="GO:0004181">
    <property type="term" value="F:metallocarboxypeptidase activity"/>
    <property type="evidence" value="ECO:0007669"/>
    <property type="project" value="UniProtKB-UniRule"/>
</dbReference>
<dbReference type="Gene3D" id="1.10.1370.30">
    <property type="match status" value="1"/>
</dbReference>
<dbReference type="PROSITE" id="PS52034">
    <property type="entry name" value="PEPTIDASE_M32"/>
    <property type="match status" value="1"/>
</dbReference>
<keyword evidence="2" id="KW-0862">Zinc</keyword>
<keyword evidence="1 2" id="KW-0479">Metal-binding</keyword>
<comment type="cofactor">
    <cofactor evidence="2">
        <name>Zn(2+)</name>
        <dbReference type="ChEBI" id="CHEBI:29105"/>
    </cofactor>
    <text evidence="2">Binds 1 zinc ion per subunit.</text>
</comment>
<evidence type="ECO:0000256" key="2">
    <source>
        <dbReference type="PIRSR" id="PIRSR006615-1"/>
    </source>
</evidence>
<keyword evidence="1" id="KW-0482">Metalloprotease</keyword>
<comment type="catalytic activity">
    <reaction evidence="1">
        <text>Release of a C-terminal amino acid with broad specificity, except for -Pro.</text>
        <dbReference type="EC" id="3.4.17.19"/>
    </reaction>
</comment>
<keyword evidence="1 4" id="KW-0121">Carboxypeptidase</keyword>
<dbReference type="PIRSF" id="PIRSF006615">
    <property type="entry name" value="Zn_crbxpep_Taq"/>
    <property type="match status" value="1"/>
</dbReference>
<dbReference type="PANTHER" id="PTHR34217">
    <property type="entry name" value="METAL-DEPENDENT CARBOXYPEPTIDASE"/>
    <property type="match status" value="1"/>
</dbReference>
<evidence type="ECO:0000256" key="1">
    <source>
        <dbReference type="PIRNR" id="PIRNR006615"/>
    </source>
</evidence>
<proteinExistence type="inferred from homology"/>
<dbReference type="EMBL" id="PSRQ01000065">
    <property type="protein sequence ID" value="PWU22402.1"/>
    <property type="molecule type" value="Genomic_DNA"/>
</dbReference>
<feature type="binding site" evidence="2">
    <location>
        <position position="303"/>
    </location>
    <ligand>
        <name>Zn(2+)</name>
        <dbReference type="ChEBI" id="CHEBI:29105"/>
        <note>catalytic</note>
    </ligand>
</feature>
<dbReference type="SUPFAM" id="SSF55486">
    <property type="entry name" value="Metalloproteases ('zincins'), catalytic domain"/>
    <property type="match status" value="1"/>
</dbReference>
<dbReference type="InterPro" id="IPR001333">
    <property type="entry name" value="Peptidase_M32_Taq"/>
</dbReference>
<evidence type="ECO:0000256" key="3">
    <source>
        <dbReference type="PIRSR" id="PIRSR006615-2"/>
    </source>
</evidence>
<organism evidence="4 5">
    <name type="scientific">Candidatus Cerribacteria bacterium 'Amazon FNV 2010 28 9'</name>
    <dbReference type="NCBI Taxonomy" id="2081795"/>
    <lineage>
        <taxon>Bacteria</taxon>
        <taxon>Candidatus Cerribacteria</taxon>
    </lineage>
</organism>
<keyword evidence="1" id="KW-0645">Protease</keyword>
<dbReference type="GO" id="GO:0006508">
    <property type="term" value="P:proteolysis"/>
    <property type="evidence" value="ECO:0007669"/>
    <property type="project" value="UniProtKB-UniRule"/>
</dbReference>
<comment type="similarity">
    <text evidence="1">Belongs to the peptidase M32 family.</text>
</comment>
<protein>
    <recommendedName>
        <fullName evidence="1">Metal-dependent carboxypeptidase</fullName>
        <ecNumber evidence="1">3.4.17.19</ecNumber>
    </recommendedName>
</protein>
<dbReference type="AlphaFoldDB" id="A0A317JM72"/>
<dbReference type="PRINTS" id="PR00998">
    <property type="entry name" value="CRBOXYPTASET"/>
</dbReference>
<dbReference type="GO" id="GO:0046872">
    <property type="term" value="F:metal ion binding"/>
    <property type="evidence" value="ECO:0007669"/>
    <property type="project" value="UniProtKB-KW"/>
</dbReference>
<feature type="active site" description="Proton donor/acceptor" evidence="3">
    <location>
        <position position="274"/>
    </location>
</feature>
<feature type="binding site" evidence="2">
    <location>
        <position position="273"/>
    </location>
    <ligand>
        <name>Zn(2+)</name>
        <dbReference type="ChEBI" id="CHEBI:29105"/>
        <note>catalytic</note>
    </ligand>
</feature>
<dbReference type="EC" id="3.4.17.19" evidence="1"/>
<name>A0A317JM72_9BACT</name>
<accession>A0A317JM72</accession>
<evidence type="ECO:0000313" key="4">
    <source>
        <dbReference type="EMBL" id="PWU22402.1"/>
    </source>
</evidence>
<reference evidence="4 5" key="1">
    <citation type="submission" date="2018-02" db="EMBL/GenBank/DDBJ databases">
        <title>Genomic Reconstructions from Amazon Rainforest and Pasture Soil Reveal Novel Insights into the Physiology of Candidate Phyla in Tropical Sites.</title>
        <authorList>
            <person name="Kroeger M.E."/>
            <person name="Delmont T."/>
            <person name="Eren A.M."/>
            <person name="Guo J."/>
            <person name="Meyer K.M."/>
            <person name="Khan K."/>
            <person name="Rodrigues J.L.M."/>
            <person name="Bohannan B.J.M."/>
            <person name="Tringe S."/>
            <person name="Borges C.D."/>
            <person name="Tiedje J."/>
            <person name="Tsai S.M."/>
            <person name="Nusslein K."/>
        </authorList>
    </citation>
    <scope>NUCLEOTIDE SEQUENCE [LARGE SCALE GENOMIC DNA]</scope>
    <source>
        <strain evidence="4">Amazon FNV 2010 28 9</strain>
    </source>
</reference>
<comment type="function">
    <text evidence="1">Broad specificity carboxypetidase that releases amino acids sequentially from the C-terminus, including neutral, aromatic, polar and basic residues.</text>
</comment>
<evidence type="ECO:0000313" key="5">
    <source>
        <dbReference type="Proteomes" id="UP000246104"/>
    </source>
</evidence>
<dbReference type="PANTHER" id="PTHR34217:SF1">
    <property type="entry name" value="CARBOXYPEPTIDASE 1"/>
    <property type="match status" value="1"/>
</dbReference>
<comment type="caution">
    <text evidence="4">The sequence shown here is derived from an EMBL/GenBank/DDBJ whole genome shotgun (WGS) entry which is preliminary data.</text>
</comment>
<keyword evidence="1" id="KW-0378">Hydrolase</keyword>
<dbReference type="Pfam" id="PF02074">
    <property type="entry name" value="Peptidase_M32"/>
    <property type="match status" value="1"/>
</dbReference>
<feature type="binding site" evidence="2">
    <location>
        <position position="277"/>
    </location>
    <ligand>
        <name>Zn(2+)</name>
        <dbReference type="ChEBI" id="CHEBI:29105"/>
        <note>catalytic</note>
    </ligand>
</feature>
<dbReference type="Proteomes" id="UP000246104">
    <property type="component" value="Unassembled WGS sequence"/>
</dbReference>
<gene>
    <name evidence="4" type="ORF">C5B42_06120</name>
</gene>